<dbReference type="RefSeq" id="WP_145817463.1">
    <property type="nucleotide sequence ID" value="NZ_AP023438.1"/>
</dbReference>
<comment type="caution">
    <text evidence="1">The sequence shown here is derived from an EMBL/GenBank/DDBJ whole genome shotgun (WGS) entry which is preliminary data.</text>
</comment>
<gene>
    <name evidence="1" type="ORF">JD81_02400</name>
</gene>
<protein>
    <submittedName>
        <fullName evidence="1">Uncharacterized protein</fullName>
    </submittedName>
</protein>
<dbReference type="OrthoDB" id="3464282at2"/>
<evidence type="ECO:0000313" key="1">
    <source>
        <dbReference type="EMBL" id="TWJ28894.1"/>
    </source>
</evidence>
<dbReference type="AlphaFoldDB" id="A0A562WH63"/>
<dbReference type="Proteomes" id="UP000319728">
    <property type="component" value="Unassembled WGS sequence"/>
</dbReference>
<reference evidence="1 2" key="1">
    <citation type="submission" date="2019-07" db="EMBL/GenBank/DDBJ databases">
        <title>R&amp;d 2014.</title>
        <authorList>
            <person name="Klenk H.-P."/>
        </authorList>
    </citation>
    <scope>NUCLEOTIDE SEQUENCE [LARGE SCALE GENOMIC DNA]</scope>
    <source>
        <strain evidence="1 2">DSM 43912</strain>
    </source>
</reference>
<keyword evidence="2" id="KW-1185">Reference proteome</keyword>
<sequence>MGTDIHAYAETRTNGAWTYAGDDAFPDNERPKGRHCPFDRVHSYRLFGFLADVRNYSEAPVIAGPRGLPADVSPELQAKSDDWDVDGHTHSWLTLAELLAFDYDQTFTDQWNDGDGNPQVTTVRDFLGDWYFTRLDLLGKLGAPENVRIVFWFDN</sequence>
<accession>A0A562WH63</accession>
<proteinExistence type="predicted"/>
<evidence type="ECO:0000313" key="2">
    <source>
        <dbReference type="Proteomes" id="UP000319728"/>
    </source>
</evidence>
<dbReference type="EMBL" id="VLLP01000001">
    <property type="protein sequence ID" value="TWJ28894.1"/>
    <property type="molecule type" value="Genomic_DNA"/>
</dbReference>
<organism evidence="1 2">
    <name type="scientific">Micromonospora sagamiensis</name>
    <dbReference type="NCBI Taxonomy" id="47875"/>
    <lineage>
        <taxon>Bacteria</taxon>
        <taxon>Bacillati</taxon>
        <taxon>Actinomycetota</taxon>
        <taxon>Actinomycetes</taxon>
        <taxon>Micromonosporales</taxon>
        <taxon>Micromonosporaceae</taxon>
        <taxon>Micromonospora</taxon>
    </lineage>
</organism>
<name>A0A562WH63_9ACTN</name>